<evidence type="ECO:0000313" key="4">
    <source>
        <dbReference type="Proteomes" id="UP001153069"/>
    </source>
</evidence>
<keyword evidence="2" id="KW-0812">Transmembrane</keyword>
<reference evidence="3" key="1">
    <citation type="submission" date="2020-06" db="EMBL/GenBank/DDBJ databases">
        <authorList>
            <consortium name="Plant Systems Biology data submission"/>
        </authorList>
    </citation>
    <scope>NUCLEOTIDE SEQUENCE</scope>
    <source>
        <strain evidence="3">D6</strain>
    </source>
</reference>
<feature type="region of interest" description="Disordered" evidence="1">
    <location>
        <begin position="1"/>
        <end position="26"/>
    </location>
</feature>
<dbReference type="EMBL" id="CAICTM010000274">
    <property type="protein sequence ID" value="CAB9506696.1"/>
    <property type="molecule type" value="Genomic_DNA"/>
</dbReference>
<name>A0A9N8HA16_9STRA</name>
<organism evidence="3 4">
    <name type="scientific">Seminavis robusta</name>
    <dbReference type="NCBI Taxonomy" id="568900"/>
    <lineage>
        <taxon>Eukaryota</taxon>
        <taxon>Sar</taxon>
        <taxon>Stramenopiles</taxon>
        <taxon>Ochrophyta</taxon>
        <taxon>Bacillariophyta</taxon>
        <taxon>Bacillariophyceae</taxon>
        <taxon>Bacillariophycidae</taxon>
        <taxon>Naviculales</taxon>
        <taxon>Naviculaceae</taxon>
        <taxon>Seminavis</taxon>
    </lineage>
</organism>
<dbReference type="AlphaFoldDB" id="A0A9N8HA16"/>
<feature type="compositionally biased region" description="Basic and acidic residues" evidence="1">
    <location>
        <begin position="10"/>
        <end position="26"/>
    </location>
</feature>
<keyword evidence="4" id="KW-1185">Reference proteome</keyword>
<keyword evidence="2" id="KW-1133">Transmembrane helix</keyword>
<evidence type="ECO:0000256" key="2">
    <source>
        <dbReference type="SAM" id="Phobius"/>
    </source>
</evidence>
<keyword evidence="2" id="KW-0472">Membrane</keyword>
<evidence type="ECO:0000256" key="1">
    <source>
        <dbReference type="SAM" id="MobiDB-lite"/>
    </source>
</evidence>
<dbReference type="Proteomes" id="UP001153069">
    <property type="component" value="Unassembled WGS sequence"/>
</dbReference>
<feature type="transmembrane region" description="Helical" evidence="2">
    <location>
        <begin position="260"/>
        <end position="284"/>
    </location>
</feature>
<sequence>MKSSPVEQVEGERSSDKEFERSDEAKMVGEVDVDEIAAAVARAHEVSRMSKPLALSKDLQITAAMLSNERQQEEGRQSVPVQQYQSLKDVTPLPQPMPLSESDDLPSLAIVSGVERSHPELRMMSKNAALRQDLQLSPAEMMTRNTRDLDKRRPVHSYQSLKDIIPLPQPMPLETRARSPPPTLPAEVSPGAYNIVGVRPIGAYHFSRPTAPPTRTSSATPDQNNHEGLVEATQVQDHLPTGHAVLENAKTRPPSPPKRLLGYSMLASMVLAVVLLALIVTLATDNYTQNQEMKRAASSHNNNGTIANNGNVTSSSNATSQVHLQRQGRIYRHTSCRGCQRGISSRQCGGTTRTLVLDIAAALYLAEQWNHQR</sequence>
<protein>
    <submittedName>
        <fullName evidence="3">Uncharacterized protein</fullName>
    </submittedName>
</protein>
<comment type="caution">
    <text evidence="3">The sequence shown here is derived from an EMBL/GenBank/DDBJ whole genome shotgun (WGS) entry which is preliminary data.</text>
</comment>
<proteinExistence type="predicted"/>
<gene>
    <name evidence="3" type="ORF">SEMRO_275_G105820.1</name>
</gene>
<accession>A0A9N8HA16</accession>
<evidence type="ECO:0000313" key="3">
    <source>
        <dbReference type="EMBL" id="CAB9506696.1"/>
    </source>
</evidence>